<evidence type="ECO:0008006" key="3">
    <source>
        <dbReference type="Google" id="ProtNLM"/>
    </source>
</evidence>
<evidence type="ECO:0000313" key="2">
    <source>
        <dbReference type="Proteomes" id="UP000184420"/>
    </source>
</evidence>
<keyword evidence="2" id="KW-1185">Reference proteome</keyword>
<proteinExistence type="predicted"/>
<reference evidence="1 2" key="1">
    <citation type="submission" date="2016-11" db="EMBL/GenBank/DDBJ databases">
        <authorList>
            <person name="Jaros S."/>
            <person name="Januszkiewicz K."/>
            <person name="Wedrychowicz H."/>
        </authorList>
    </citation>
    <scope>NUCLEOTIDE SEQUENCE [LARGE SCALE GENOMIC DNA]</scope>
    <source>
        <strain evidence="1 2">DSM 27406</strain>
    </source>
</reference>
<dbReference type="AlphaFoldDB" id="A0A1M7GY09"/>
<dbReference type="OrthoDB" id="127805at2"/>
<sequence length="307" mass="35927">MSSYLHVLNGDASLTLFRQSKLPGEPVVCREVMCEGKVKYTKDPEEFFASRAKHLEFHYGIDKQSYHTQVVQELEKIKPSGSSPSEIILWFDYDVFCQFNLLFIIHLISIRFKELPPISLVDFPRHPDISAFDQYMNSRVLLTPADLEMADDAWDAFCLDTPQALELFSRMNTGNLKHLNTAIAAHLPRFPNTDNGLNVIQEFFLQRLRMGSYRWYDLYKLFWDTMPIYGFGDFQLDIMISRMSRTGVLERDDQMLRITSLGIEVLENEENYIDYTSMEHRWLGGVRLKTSPWRWSKTLKRLVAIDK</sequence>
<protein>
    <recommendedName>
        <fullName evidence="3">DUF1835 domain-containing protein</fullName>
    </recommendedName>
</protein>
<dbReference type="Proteomes" id="UP000184420">
    <property type="component" value="Unassembled WGS sequence"/>
</dbReference>
<accession>A0A1M7GY09</accession>
<organism evidence="1 2">
    <name type="scientific">Chitinophaga jiangningensis</name>
    <dbReference type="NCBI Taxonomy" id="1419482"/>
    <lineage>
        <taxon>Bacteria</taxon>
        <taxon>Pseudomonadati</taxon>
        <taxon>Bacteroidota</taxon>
        <taxon>Chitinophagia</taxon>
        <taxon>Chitinophagales</taxon>
        <taxon>Chitinophagaceae</taxon>
        <taxon>Chitinophaga</taxon>
    </lineage>
</organism>
<dbReference type="STRING" id="1419482.SAMN05444266_1075"/>
<name>A0A1M7GY09_9BACT</name>
<dbReference type="EMBL" id="FRBL01000007">
    <property type="protein sequence ID" value="SHM21100.1"/>
    <property type="molecule type" value="Genomic_DNA"/>
</dbReference>
<evidence type="ECO:0000313" key="1">
    <source>
        <dbReference type="EMBL" id="SHM21100.1"/>
    </source>
</evidence>
<dbReference type="RefSeq" id="WP_073083886.1">
    <property type="nucleotide sequence ID" value="NZ_FRBL01000007.1"/>
</dbReference>
<gene>
    <name evidence="1" type="ORF">SAMN05444266_1075</name>
</gene>